<dbReference type="EMBL" id="NHZQ01000422">
    <property type="protein sequence ID" value="PSK35917.1"/>
    <property type="molecule type" value="Genomic_DNA"/>
</dbReference>
<feature type="region of interest" description="Disordered" evidence="1">
    <location>
        <begin position="36"/>
        <end position="71"/>
    </location>
</feature>
<dbReference type="AlphaFoldDB" id="A0A2P7YJ07"/>
<comment type="caution">
    <text evidence="2">The sequence shown here is derived from an EMBL/GenBank/DDBJ whole genome shotgun (WGS) entry which is preliminary data.</text>
</comment>
<dbReference type="OrthoDB" id="3527108at2759"/>
<gene>
    <name evidence="2" type="ORF">B9Z65_5732</name>
</gene>
<name>A0A2P7YJ07_9PEZI</name>
<reference evidence="2 3" key="1">
    <citation type="submission" date="2017-05" db="EMBL/GenBank/DDBJ databases">
        <title>Draft genome sequence of Elsinoe australis.</title>
        <authorList>
            <person name="Cheng Q."/>
        </authorList>
    </citation>
    <scope>NUCLEOTIDE SEQUENCE [LARGE SCALE GENOMIC DNA]</scope>
    <source>
        <strain evidence="2 3">NL1</strain>
    </source>
</reference>
<dbReference type="Proteomes" id="UP000243723">
    <property type="component" value="Unassembled WGS sequence"/>
</dbReference>
<sequence length="442" mass="50482">MARPLNRSILPLTAFVLIALALSTWFSSSIRTGINKTPLAPKPPPGPPPLPRHPLYKPERTDRPPPIVDNFPLAANAKSASDLPPTPSWNRPPKEHVKESTPLFIGFTRNWLLIQQTVVSYITAGWPPADIYVVENTGTMHANNKGQLSLQNPFYLNHTRLKDIYGVNVLQTPALFTFAQLQNFFIFTAGERNWTHYYWSHMDVLALPEETWKDPETGEFKNLYQRTLDDLRLTLTTEERWAMTFYAYDRFTLVNRTAYEEVGGWDSSIGYYGTDCDMYERLTMADMKQNDRPNGLIYDVGSSVDDLSVLYRRSPGNPDAEDDRAGPGYIHLRDTCDGMQVFKNSHEGGRNFWQATQSGGQGEPYYKDVDGFEFSVFLTIKHGENVMAEKWGHRGCALRGAGLKAEDAWRVEHDWDYWDRPEHDGLRRELEAAGWPKDRVQG</sequence>
<evidence type="ECO:0000256" key="1">
    <source>
        <dbReference type="SAM" id="MobiDB-lite"/>
    </source>
</evidence>
<dbReference type="STRING" id="40998.A0A2P7YJ07"/>
<keyword evidence="3" id="KW-1185">Reference proteome</keyword>
<dbReference type="InterPro" id="IPR029044">
    <property type="entry name" value="Nucleotide-diphossugar_trans"/>
</dbReference>
<proteinExistence type="predicted"/>
<feature type="compositionally biased region" description="Pro residues" evidence="1">
    <location>
        <begin position="40"/>
        <end position="52"/>
    </location>
</feature>
<dbReference type="SUPFAM" id="SSF53448">
    <property type="entry name" value="Nucleotide-diphospho-sugar transferases"/>
    <property type="match status" value="1"/>
</dbReference>
<accession>A0A2P7YJ07</accession>
<evidence type="ECO:0000313" key="3">
    <source>
        <dbReference type="Proteomes" id="UP000243723"/>
    </source>
</evidence>
<organism evidence="2 3">
    <name type="scientific">Elsinoe australis</name>
    <dbReference type="NCBI Taxonomy" id="40998"/>
    <lineage>
        <taxon>Eukaryota</taxon>
        <taxon>Fungi</taxon>
        <taxon>Dikarya</taxon>
        <taxon>Ascomycota</taxon>
        <taxon>Pezizomycotina</taxon>
        <taxon>Dothideomycetes</taxon>
        <taxon>Dothideomycetidae</taxon>
        <taxon>Myriangiales</taxon>
        <taxon>Elsinoaceae</taxon>
        <taxon>Elsinoe</taxon>
    </lineage>
</organism>
<protein>
    <submittedName>
        <fullName evidence="2">UPF0656 protein</fullName>
    </submittedName>
</protein>
<evidence type="ECO:0000313" key="2">
    <source>
        <dbReference type="EMBL" id="PSK35917.1"/>
    </source>
</evidence>